<comment type="cofactor">
    <cofactor evidence="1">
        <name>Mg(2+)</name>
        <dbReference type="ChEBI" id="CHEBI:18420"/>
    </cofactor>
</comment>
<dbReference type="RefSeq" id="WP_188159957.1">
    <property type="nucleotide sequence ID" value="NZ_BMGH01000001.1"/>
</dbReference>
<keyword evidence="4" id="KW-0479">Metal-binding</keyword>
<dbReference type="InterPro" id="IPR002716">
    <property type="entry name" value="PIN_dom"/>
</dbReference>
<dbReference type="InterPro" id="IPR050556">
    <property type="entry name" value="Type_II_TA_system_RNase"/>
</dbReference>
<keyword evidence="3" id="KW-0540">Nuclease</keyword>
<organism evidence="9 10">
    <name type="scientific">Aquisalinus flavus</name>
    <dbReference type="NCBI Taxonomy" id="1526572"/>
    <lineage>
        <taxon>Bacteria</taxon>
        <taxon>Pseudomonadati</taxon>
        <taxon>Pseudomonadota</taxon>
        <taxon>Alphaproteobacteria</taxon>
        <taxon>Parvularculales</taxon>
        <taxon>Parvularculaceae</taxon>
        <taxon>Aquisalinus</taxon>
    </lineage>
</organism>
<dbReference type="GO" id="GO:0046872">
    <property type="term" value="F:metal ion binding"/>
    <property type="evidence" value="ECO:0007669"/>
    <property type="project" value="UniProtKB-KW"/>
</dbReference>
<evidence type="ECO:0000256" key="5">
    <source>
        <dbReference type="ARBA" id="ARBA00022801"/>
    </source>
</evidence>
<feature type="domain" description="PIN" evidence="8">
    <location>
        <begin position="1"/>
        <end position="125"/>
    </location>
</feature>
<dbReference type="PANTHER" id="PTHR33653:SF1">
    <property type="entry name" value="RIBONUCLEASE VAPC2"/>
    <property type="match status" value="1"/>
</dbReference>
<dbReference type="Proteomes" id="UP000613582">
    <property type="component" value="Unassembled WGS sequence"/>
</dbReference>
<keyword evidence="5" id="KW-0378">Hydrolase</keyword>
<evidence type="ECO:0000256" key="3">
    <source>
        <dbReference type="ARBA" id="ARBA00022722"/>
    </source>
</evidence>
<dbReference type="EMBL" id="BMGH01000001">
    <property type="protein sequence ID" value="GGD01103.1"/>
    <property type="molecule type" value="Genomic_DNA"/>
</dbReference>
<evidence type="ECO:0000259" key="8">
    <source>
        <dbReference type="Pfam" id="PF01850"/>
    </source>
</evidence>
<evidence type="ECO:0000256" key="2">
    <source>
        <dbReference type="ARBA" id="ARBA00022649"/>
    </source>
</evidence>
<dbReference type="AlphaFoldDB" id="A0A8J2V402"/>
<dbReference type="CDD" id="cd09871">
    <property type="entry name" value="PIN_MtVapC28-VapC30-like"/>
    <property type="match status" value="1"/>
</dbReference>
<comment type="similarity">
    <text evidence="7">Belongs to the PINc/VapC protein family.</text>
</comment>
<evidence type="ECO:0000256" key="1">
    <source>
        <dbReference type="ARBA" id="ARBA00001946"/>
    </source>
</evidence>
<reference evidence="9" key="1">
    <citation type="journal article" date="2014" name="Int. J. Syst. Evol. Microbiol.">
        <title>Complete genome sequence of Corynebacterium casei LMG S-19264T (=DSM 44701T), isolated from a smear-ripened cheese.</title>
        <authorList>
            <consortium name="US DOE Joint Genome Institute (JGI-PGF)"/>
            <person name="Walter F."/>
            <person name="Albersmeier A."/>
            <person name="Kalinowski J."/>
            <person name="Ruckert C."/>
        </authorList>
    </citation>
    <scope>NUCLEOTIDE SEQUENCE</scope>
    <source>
        <strain evidence="9">CGMCC 1.12921</strain>
    </source>
</reference>
<evidence type="ECO:0000313" key="9">
    <source>
        <dbReference type="EMBL" id="GGD01103.1"/>
    </source>
</evidence>
<accession>A0A8J2V402</accession>
<evidence type="ECO:0000313" key="10">
    <source>
        <dbReference type="Proteomes" id="UP000613582"/>
    </source>
</evidence>
<dbReference type="SUPFAM" id="SSF88723">
    <property type="entry name" value="PIN domain-like"/>
    <property type="match status" value="1"/>
</dbReference>
<dbReference type="PANTHER" id="PTHR33653">
    <property type="entry name" value="RIBONUCLEASE VAPC2"/>
    <property type="match status" value="1"/>
</dbReference>
<name>A0A8J2V402_9PROT</name>
<evidence type="ECO:0000256" key="7">
    <source>
        <dbReference type="ARBA" id="ARBA00038093"/>
    </source>
</evidence>
<keyword evidence="10" id="KW-1185">Reference proteome</keyword>
<dbReference type="GO" id="GO:0016787">
    <property type="term" value="F:hydrolase activity"/>
    <property type="evidence" value="ECO:0007669"/>
    <property type="project" value="UniProtKB-KW"/>
</dbReference>
<dbReference type="GO" id="GO:0004518">
    <property type="term" value="F:nuclease activity"/>
    <property type="evidence" value="ECO:0007669"/>
    <property type="project" value="UniProtKB-KW"/>
</dbReference>
<reference evidence="9" key="2">
    <citation type="submission" date="2020-09" db="EMBL/GenBank/DDBJ databases">
        <authorList>
            <person name="Sun Q."/>
            <person name="Zhou Y."/>
        </authorList>
    </citation>
    <scope>NUCLEOTIDE SEQUENCE</scope>
    <source>
        <strain evidence="9">CGMCC 1.12921</strain>
    </source>
</reference>
<sequence length="133" mass="14543">MIVDTSVLIAMIMDEPDASKAYDALSSVSDLKISTGTLVECATVVQAQLGKRGWIRLHQTLVEANVEFVPFSSSQAQIARGAFPKYGKGQNNRAQLNFGDLFAYALARETGETLFFKGADFVHTDLKLLRLDA</sequence>
<comment type="caution">
    <text evidence="9">The sequence shown here is derived from an EMBL/GenBank/DDBJ whole genome shotgun (WGS) entry which is preliminary data.</text>
</comment>
<dbReference type="InterPro" id="IPR029060">
    <property type="entry name" value="PIN-like_dom_sf"/>
</dbReference>
<protein>
    <submittedName>
        <fullName evidence="9">Ribonuclease VapC</fullName>
    </submittedName>
</protein>
<evidence type="ECO:0000256" key="4">
    <source>
        <dbReference type="ARBA" id="ARBA00022723"/>
    </source>
</evidence>
<dbReference type="Gene3D" id="3.40.50.1010">
    <property type="entry name" value="5'-nuclease"/>
    <property type="match status" value="1"/>
</dbReference>
<proteinExistence type="inferred from homology"/>
<keyword evidence="6" id="KW-0460">Magnesium</keyword>
<evidence type="ECO:0000256" key="6">
    <source>
        <dbReference type="ARBA" id="ARBA00022842"/>
    </source>
</evidence>
<dbReference type="Pfam" id="PF01850">
    <property type="entry name" value="PIN"/>
    <property type="match status" value="1"/>
</dbReference>
<gene>
    <name evidence="9" type="primary">vapC</name>
    <name evidence="9" type="ORF">GCM10011342_07620</name>
</gene>
<keyword evidence="2" id="KW-1277">Toxin-antitoxin system</keyword>